<evidence type="ECO:0000313" key="2">
    <source>
        <dbReference type="EMBL" id="KAK9745736.1"/>
    </source>
</evidence>
<keyword evidence="3" id="KW-1185">Reference proteome</keyword>
<reference evidence="2 3" key="1">
    <citation type="journal article" date="2024" name="BMC Genomics">
        <title>De novo assembly and annotation of Popillia japonica's genome with initial clues to its potential as an invasive pest.</title>
        <authorList>
            <person name="Cucini C."/>
            <person name="Boschi S."/>
            <person name="Funari R."/>
            <person name="Cardaioli E."/>
            <person name="Iannotti N."/>
            <person name="Marturano G."/>
            <person name="Paoli F."/>
            <person name="Bruttini M."/>
            <person name="Carapelli A."/>
            <person name="Frati F."/>
            <person name="Nardi F."/>
        </authorList>
    </citation>
    <scope>NUCLEOTIDE SEQUENCE [LARGE SCALE GENOMIC DNA]</scope>
    <source>
        <strain evidence="2">DMR45628</strain>
    </source>
</reference>
<feature type="compositionally biased region" description="Basic and acidic residues" evidence="1">
    <location>
        <begin position="190"/>
        <end position="203"/>
    </location>
</feature>
<dbReference type="AlphaFoldDB" id="A0AAW1MGG4"/>
<comment type="caution">
    <text evidence="2">The sequence shown here is derived from an EMBL/GenBank/DDBJ whole genome shotgun (WGS) entry which is preliminary data.</text>
</comment>
<evidence type="ECO:0000256" key="1">
    <source>
        <dbReference type="SAM" id="MobiDB-lite"/>
    </source>
</evidence>
<sequence>MDTQQFQKFLEIQARQQEQITQILQHLIRSQNVSASQGDSTEIEVKSIIKSFKCKKYDSNTAAETFIDYFEAQCRMRGLANKPDNVNFLDAKSPEAAERDYYDENDTNVDKTKNTYKNKRKSQIFILNNKQCKRYGKFKHLNNSCAAFSHTCKECNKKGHFEKLCIKTGKAKIKQLNVSTANQSKPKSSITDRKMKSDHSDSEYEKIFKTSSTSRGKKISLLINNVNCTMDWDPGASYSIIVAKCGRRKPFLTKPPKLKAYVVIIDNADPMVFGLSWSAAFGMPFPKHVYSISANELVKDALDTTKQLEQIIEENVDVRHDQTARANY</sequence>
<proteinExistence type="predicted"/>
<feature type="compositionally biased region" description="Polar residues" evidence="1">
    <location>
        <begin position="177"/>
        <end position="189"/>
    </location>
</feature>
<dbReference type="EMBL" id="JASPKY010000046">
    <property type="protein sequence ID" value="KAK9745736.1"/>
    <property type="molecule type" value="Genomic_DNA"/>
</dbReference>
<evidence type="ECO:0008006" key="4">
    <source>
        <dbReference type="Google" id="ProtNLM"/>
    </source>
</evidence>
<evidence type="ECO:0000313" key="3">
    <source>
        <dbReference type="Proteomes" id="UP001458880"/>
    </source>
</evidence>
<accession>A0AAW1MGG4</accession>
<dbReference type="Proteomes" id="UP001458880">
    <property type="component" value="Unassembled WGS sequence"/>
</dbReference>
<name>A0AAW1MGG4_POPJA</name>
<feature type="region of interest" description="Disordered" evidence="1">
    <location>
        <begin position="177"/>
        <end position="203"/>
    </location>
</feature>
<organism evidence="2 3">
    <name type="scientific">Popillia japonica</name>
    <name type="common">Japanese beetle</name>
    <dbReference type="NCBI Taxonomy" id="7064"/>
    <lineage>
        <taxon>Eukaryota</taxon>
        <taxon>Metazoa</taxon>
        <taxon>Ecdysozoa</taxon>
        <taxon>Arthropoda</taxon>
        <taxon>Hexapoda</taxon>
        <taxon>Insecta</taxon>
        <taxon>Pterygota</taxon>
        <taxon>Neoptera</taxon>
        <taxon>Endopterygota</taxon>
        <taxon>Coleoptera</taxon>
        <taxon>Polyphaga</taxon>
        <taxon>Scarabaeiformia</taxon>
        <taxon>Scarabaeidae</taxon>
        <taxon>Rutelinae</taxon>
        <taxon>Popillia</taxon>
    </lineage>
</organism>
<gene>
    <name evidence="2" type="ORF">QE152_g6661</name>
</gene>
<protein>
    <recommendedName>
        <fullName evidence="4">CCHC-type domain-containing protein</fullName>
    </recommendedName>
</protein>